<keyword evidence="3" id="KW-0663">Pyridoxal phosphate</keyword>
<dbReference type="InterPro" id="IPR001597">
    <property type="entry name" value="ArAA_b-elim_lyase/Thr_aldolase"/>
</dbReference>
<gene>
    <name evidence="7" type="ORF">BKA67DRAFT_367523</name>
</gene>
<dbReference type="InterPro" id="IPR023603">
    <property type="entry name" value="Low_specificity_L-TA-like"/>
</dbReference>
<dbReference type="GO" id="GO:0008732">
    <property type="term" value="F:L-allo-threonine aldolase activity"/>
    <property type="evidence" value="ECO:0007669"/>
    <property type="project" value="TreeGrafter"/>
</dbReference>
<dbReference type="Gene3D" id="3.90.1150.10">
    <property type="entry name" value="Aspartate Aminotransferase, domain 1"/>
    <property type="match status" value="1"/>
</dbReference>
<organism evidence="7 8">
    <name type="scientific">Truncatella angustata</name>
    <dbReference type="NCBI Taxonomy" id="152316"/>
    <lineage>
        <taxon>Eukaryota</taxon>
        <taxon>Fungi</taxon>
        <taxon>Dikarya</taxon>
        <taxon>Ascomycota</taxon>
        <taxon>Pezizomycotina</taxon>
        <taxon>Sordariomycetes</taxon>
        <taxon>Xylariomycetidae</taxon>
        <taxon>Amphisphaeriales</taxon>
        <taxon>Sporocadaceae</taxon>
        <taxon>Truncatella</taxon>
    </lineage>
</organism>
<accession>A0A9P8UEM8</accession>
<proteinExistence type="inferred from homology"/>
<dbReference type="InterPro" id="IPR015424">
    <property type="entry name" value="PyrdxlP-dep_Trfase"/>
</dbReference>
<dbReference type="AlphaFoldDB" id="A0A9P8UEM8"/>
<dbReference type="OrthoDB" id="10261951at2759"/>
<dbReference type="NCBIfam" id="NF041359">
    <property type="entry name" value="GntG_guanitoxin"/>
    <property type="match status" value="1"/>
</dbReference>
<comment type="similarity">
    <text evidence="2">Belongs to the threonine aldolase family.</text>
</comment>
<dbReference type="SUPFAM" id="SSF53383">
    <property type="entry name" value="PLP-dependent transferases"/>
    <property type="match status" value="1"/>
</dbReference>
<dbReference type="GeneID" id="70125356"/>
<dbReference type="Proteomes" id="UP000758603">
    <property type="component" value="Unassembled WGS sequence"/>
</dbReference>
<name>A0A9P8UEM8_9PEZI</name>
<dbReference type="PANTHER" id="PTHR48097:SF9">
    <property type="entry name" value="L-THREONINE ALDOLASE"/>
    <property type="match status" value="1"/>
</dbReference>
<feature type="modified residue" description="N6-(pyridoxal phosphate)lysine" evidence="5">
    <location>
        <position position="184"/>
    </location>
</feature>
<keyword evidence="7" id="KW-0808">Transferase</keyword>
<evidence type="ECO:0000256" key="3">
    <source>
        <dbReference type="ARBA" id="ARBA00022898"/>
    </source>
</evidence>
<dbReference type="GO" id="GO:0005829">
    <property type="term" value="C:cytosol"/>
    <property type="evidence" value="ECO:0007669"/>
    <property type="project" value="TreeGrafter"/>
</dbReference>
<evidence type="ECO:0000256" key="4">
    <source>
        <dbReference type="ARBA" id="ARBA00023239"/>
    </source>
</evidence>
<dbReference type="FunFam" id="3.40.640.10:FF:000030">
    <property type="entry name" value="Low-specificity L-threonine aldolase"/>
    <property type="match status" value="1"/>
</dbReference>
<evidence type="ECO:0000313" key="8">
    <source>
        <dbReference type="Proteomes" id="UP000758603"/>
    </source>
</evidence>
<evidence type="ECO:0000256" key="5">
    <source>
        <dbReference type="PIRSR" id="PIRSR017617-1"/>
    </source>
</evidence>
<dbReference type="EMBL" id="JAGPXC010000007">
    <property type="protein sequence ID" value="KAH6648557.1"/>
    <property type="molecule type" value="Genomic_DNA"/>
</dbReference>
<reference evidence="7" key="1">
    <citation type="journal article" date="2021" name="Nat. Commun.">
        <title>Genetic determinants of endophytism in the Arabidopsis root mycobiome.</title>
        <authorList>
            <person name="Mesny F."/>
            <person name="Miyauchi S."/>
            <person name="Thiergart T."/>
            <person name="Pickel B."/>
            <person name="Atanasova L."/>
            <person name="Karlsson M."/>
            <person name="Huettel B."/>
            <person name="Barry K.W."/>
            <person name="Haridas S."/>
            <person name="Chen C."/>
            <person name="Bauer D."/>
            <person name="Andreopoulos W."/>
            <person name="Pangilinan J."/>
            <person name="LaButti K."/>
            <person name="Riley R."/>
            <person name="Lipzen A."/>
            <person name="Clum A."/>
            <person name="Drula E."/>
            <person name="Henrissat B."/>
            <person name="Kohler A."/>
            <person name="Grigoriev I.V."/>
            <person name="Martin F.M."/>
            <person name="Hacquard S."/>
        </authorList>
    </citation>
    <scope>NUCLEOTIDE SEQUENCE</scope>
    <source>
        <strain evidence="7">MPI-SDFR-AT-0073</strain>
    </source>
</reference>
<comment type="cofactor">
    <cofactor evidence="1">
        <name>pyridoxal 5'-phosphate</name>
        <dbReference type="ChEBI" id="CHEBI:597326"/>
    </cofactor>
</comment>
<dbReference type="GO" id="GO:0006545">
    <property type="term" value="P:glycine biosynthetic process"/>
    <property type="evidence" value="ECO:0007669"/>
    <property type="project" value="TreeGrafter"/>
</dbReference>
<evidence type="ECO:0000256" key="2">
    <source>
        <dbReference type="ARBA" id="ARBA00006966"/>
    </source>
</evidence>
<dbReference type="GO" id="GO:0006567">
    <property type="term" value="P:L-threonine catabolic process"/>
    <property type="evidence" value="ECO:0007669"/>
    <property type="project" value="TreeGrafter"/>
</dbReference>
<dbReference type="GO" id="GO:0016740">
    <property type="term" value="F:transferase activity"/>
    <property type="evidence" value="ECO:0007669"/>
    <property type="project" value="UniProtKB-KW"/>
</dbReference>
<evidence type="ECO:0000256" key="1">
    <source>
        <dbReference type="ARBA" id="ARBA00001933"/>
    </source>
</evidence>
<sequence>MLKAIEVTTLDDDVYAEDQTTISLEKHVAALAGKEAGLFVLSGTMGNQLALRSLLTQPPHGVLCDHRAHIIKYEAGGVASLSGAQCQTVVPKNGIHLTLEDIQEHAVTDDDVHSLPTRVISLENSLGGMIMPLEEIKRISTWAREHNMKMHLDGARLWEVVASGAGSLDSFASYFDTVNLCFSKGLGAPIGSIIVGSKDIIKHSRWMRKAIGGGLRQSGVVTAAARVAVDRTFGKGPNGEGGLLKESHLTAKRVEKMWTVLGGTLQHPVHTNMVWLDLQSMNTTGARITELAAEQGLKMSGNRVVTSYQVGEEAIRRLAAVFEKIAEDKAAGFVTDGKAKTGIYSK</sequence>
<protein>
    <submittedName>
        <fullName evidence="7">Pyridoxal phosphate-dependent transferase</fullName>
    </submittedName>
</protein>
<keyword evidence="4" id="KW-0456">Lyase</keyword>
<evidence type="ECO:0000313" key="7">
    <source>
        <dbReference type="EMBL" id="KAH6648557.1"/>
    </source>
</evidence>
<dbReference type="PIRSF" id="PIRSF017617">
    <property type="entry name" value="Thr_aldolase"/>
    <property type="match status" value="1"/>
</dbReference>
<keyword evidence="8" id="KW-1185">Reference proteome</keyword>
<dbReference type="Gene3D" id="3.40.640.10">
    <property type="entry name" value="Type I PLP-dependent aspartate aminotransferase-like (Major domain)"/>
    <property type="match status" value="1"/>
</dbReference>
<dbReference type="InterPro" id="IPR015422">
    <property type="entry name" value="PyrdxlP-dep_Trfase_small"/>
</dbReference>
<dbReference type="Pfam" id="PF01212">
    <property type="entry name" value="Beta_elim_lyase"/>
    <property type="match status" value="1"/>
</dbReference>
<feature type="domain" description="Aromatic amino acid beta-eliminating lyase/threonine aldolase" evidence="6">
    <location>
        <begin position="3"/>
        <end position="279"/>
    </location>
</feature>
<dbReference type="PANTHER" id="PTHR48097">
    <property type="entry name" value="L-THREONINE ALDOLASE-RELATED"/>
    <property type="match status" value="1"/>
</dbReference>
<evidence type="ECO:0000259" key="6">
    <source>
        <dbReference type="Pfam" id="PF01212"/>
    </source>
</evidence>
<dbReference type="InterPro" id="IPR015421">
    <property type="entry name" value="PyrdxlP-dep_Trfase_major"/>
</dbReference>
<comment type="caution">
    <text evidence="7">The sequence shown here is derived from an EMBL/GenBank/DDBJ whole genome shotgun (WGS) entry which is preliminary data.</text>
</comment>
<dbReference type="RefSeq" id="XP_045955064.1">
    <property type="nucleotide sequence ID" value="XM_046096464.1"/>
</dbReference>